<dbReference type="VEuPathDB" id="VectorBase:GAUT026538"/>
<name>A0A1A9V5D4_GLOAU</name>
<dbReference type="AlphaFoldDB" id="A0A1A9V5D4"/>
<sequence>MCFDEIVIQIRSCVPLGEPAKKAALFARVSCIGMWNLFSATYPPMYYITLPSTEVRMWKQKATKNEIIQSRHDGYKNNFNQLFCENVPQTFQPYSLKSLGSNGCPSPDCQQNNINSIAHPMPFQLHTYIFKLSAHEISGFLQRILLAIAKLSVLPSLIESLIIKILANLIGARQMLIARFNYRETIESLNPLKSKWCSYK</sequence>
<keyword evidence="2" id="KW-1185">Reference proteome</keyword>
<accession>A0A1A9V5D4</accession>
<dbReference type="EnsemblMetazoa" id="GAUT026538-RA">
    <property type="protein sequence ID" value="GAUT026538-PA"/>
    <property type="gene ID" value="GAUT026538"/>
</dbReference>
<protein>
    <submittedName>
        <fullName evidence="1">Uncharacterized protein</fullName>
    </submittedName>
</protein>
<proteinExistence type="predicted"/>
<reference evidence="1" key="1">
    <citation type="submission" date="2020-05" db="UniProtKB">
        <authorList>
            <consortium name="EnsemblMetazoa"/>
        </authorList>
    </citation>
    <scope>IDENTIFICATION</scope>
    <source>
        <strain evidence="1">TTRI</strain>
    </source>
</reference>
<dbReference type="Proteomes" id="UP000078200">
    <property type="component" value="Unassembled WGS sequence"/>
</dbReference>
<evidence type="ECO:0000313" key="2">
    <source>
        <dbReference type="Proteomes" id="UP000078200"/>
    </source>
</evidence>
<evidence type="ECO:0000313" key="1">
    <source>
        <dbReference type="EnsemblMetazoa" id="GAUT026538-PA"/>
    </source>
</evidence>
<organism evidence="1 2">
    <name type="scientific">Glossina austeni</name>
    <name type="common">Savannah tsetse fly</name>
    <dbReference type="NCBI Taxonomy" id="7395"/>
    <lineage>
        <taxon>Eukaryota</taxon>
        <taxon>Metazoa</taxon>
        <taxon>Ecdysozoa</taxon>
        <taxon>Arthropoda</taxon>
        <taxon>Hexapoda</taxon>
        <taxon>Insecta</taxon>
        <taxon>Pterygota</taxon>
        <taxon>Neoptera</taxon>
        <taxon>Endopterygota</taxon>
        <taxon>Diptera</taxon>
        <taxon>Brachycera</taxon>
        <taxon>Muscomorpha</taxon>
        <taxon>Hippoboscoidea</taxon>
        <taxon>Glossinidae</taxon>
        <taxon>Glossina</taxon>
    </lineage>
</organism>